<feature type="transmembrane region" description="Helical" evidence="1">
    <location>
        <begin position="64"/>
        <end position="88"/>
    </location>
</feature>
<evidence type="ECO:0000313" key="2">
    <source>
        <dbReference type="EMBL" id="WMN13014.1"/>
    </source>
</evidence>
<feature type="transmembrane region" description="Helical" evidence="1">
    <location>
        <begin position="167"/>
        <end position="186"/>
    </location>
</feature>
<organism evidence="2 3">
    <name type="scientific">Marivirga salinarum</name>
    <dbReference type="NCBI Taxonomy" id="3059078"/>
    <lineage>
        <taxon>Bacteria</taxon>
        <taxon>Pseudomonadati</taxon>
        <taxon>Bacteroidota</taxon>
        <taxon>Cytophagia</taxon>
        <taxon>Cytophagales</taxon>
        <taxon>Marivirgaceae</taxon>
        <taxon>Marivirga</taxon>
    </lineage>
</organism>
<reference evidence="2 3" key="1">
    <citation type="submission" date="2023-08" db="EMBL/GenBank/DDBJ databases">
        <title>Comparative genomics and taxonomic characterization of three novel marine species of genus Marivirga.</title>
        <authorList>
            <person name="Muhammad N."/>
            <person name="Kim S.-G."/>
        </authorList>
    </citation>
    <scope>NUCLEOTIDE SEQUENCE [LARGE SCALE GENOMIC DNA]</scope>
    <source>
        <strain evidence="2 3">BDSF4-3</strain>
    </source>
</reference>
<feature type="transmembrane region" description="Helical" evidence="1">
    <location>
        <begin position="27"/>
        <end position="44"/>
    </location>
</feature>
<dbReference type="KEGG" id="msaa:QYS49_35320"/>
<evidence type="ECO:0008006" key="4">
    <source>
        <dbReference type="Google" id="ProtNLM"/>
    </source>
</evidence>
<gene>
    <name evidence="2" type="ORF">QYS49_35320</name>
</gene>
<keyword evidence="1" id="KW-0472">Membrane</keyword>
<name>A0AA51NDJ8_9BACT</name>
<sequence length="188" mass="21485">MQNPYLSIWTKPKETFRLFFKERPSKSVYKLPFVVLGISLALNVGQDIFQVLGADSSLTTKILVYLFLTPFTIGLVFLFMGLIQPWMIKIVGNIWNGEASRKEIANVNALSYIPACLIVIYQLTLLIIGQEPSTDNINILFHYAIWILTFSFFIIGLSIVQKFSYGIALLNFFISILPFIILRLMLSY</sequence>
<dbReference type="RefSeq" id="WP_308351457.1">
    <property type="nucleotide sequence ID" value="NZ_CP129971.1"/>
</dbReference>
<protein>
    <recommendedName>
        <fullName evidence="4">Yip1 domain-containing protein</fullName>
    </recommendedName>
</protein>
<keyword evidence="1" id="KW-1133">Transmembrane helix</keyword>
<evidence type="ECO:0000313" key="3">
    <source>
        <dbReference type="Proteomes" id="UP001230496"/>
    </source>
</evidence>
<keyword evidence="3" id="KW-1185">Reference proteome</keyword>
<dbReference type="AlphaFoldDB" id="A0AA51NDJ8"/>
<feature type="transmembrane region" description="Helical" evidence="1">
    <location>
        <begin position="140"/>
        <end position="160"/>
    </location>
</feature>
<evidence type="ECO:0000256" key="1">
    <source>
        <dbReference type="SAM" id="Phobius"/>
    </source>
</evidence>
<dbReference type="Proteomes" id="UP001230496">
    <property type="component" value="Chromosome"/>
</dbReference>
<dbReference type="EMBL" id="CP129971">
    <property type="protein sequence ID" value="WMN13014.1"/>
    <property type="molecule type" value="Genomic_DNA"/>
</dbReference>
<proteinExistence type="predicted"/>
<accession>A0AA51NDJ8</accession>
<feature type="transmembrane region" description="Helical" evidence="1">
    <location>
        <begin position="109"/>
        <end position="128"/>
    </location>
</feature>
<keyword evidence="1" id="KW-0812">Transmembrane</keyword>